<reference evidence="2" key="1">
    <citation type="journal article" date="2015" name="Genome Announc.">
        <title>Complete Genome Sequence of Herbaspirillum hiltneri N3 (DSM 17495), Isolated from Surface-Sterilized Wheat Roots.</title>
        <authorList>
            <person name="Guizelini D."/>
            <person name="Saizaki P.M."/>
            <person name="Coimbra N.A."/>
            <person name="Weiss V.A."/>
            <person name="Faoro H."/>
            <person name="Sfeir M.Z."/>
            <person name="Baura V.A."/>
            <person name="Monteiro R.A."/>
            <person name="Chubatsu L.S."/>
            <person name="Souza E.M."/>
            <person name="Cruz L.M."/>
            <person name="Pedrosa F.O."/>
            <person name="Raittz R.T."/>
            <person name="Marchaukoski J.N."/>
            <person name="Steffens M.B."/>
        </authorList>
    </citation>
    <scope>NUCLEOTIDE SEQUENCE [LARGE SCALE GENOMIC DNA]</scope>
    <source>
        <strain evidence="2">N3</strain>
    </source>
</reference>
<evidence type="ECO:0000313" key="1">
    <source>
        <dbReference type="EMBL" id="AKZ62302.1"/>
    </source>
</evidence>
<dbReference type="Proteomes" id="UP000063429">
    <property type="component" value="Chromosome"/>
</dbReference>
<evidence type="ECO:0000313" key="2">
    <source>
        <dbReference type="Proteomes" id="UP000063429"/>
    </source>
</evidence>
<gene>
    <name evidence="1" type="ORF">F506_06145</name>
</gene>
<name>A0ABM5UYM8_9BURK</name>
<keyword evidence="2" id="KW-1185">Reference proteome</keyword>
<dbReference type="EMBL" id="CP011409">
    <property type="protein sequence ID" value="AKZ62302.1"/>
    <property type="molecule type" value="Genomic_DNA"/>
</dbReference>
<protein>
    <submittedName>
        <fullName evidence="1">Uncharacterized protein</fullName>
    </submittedName>
</protein>
<proteinExistence type="predicted"/>
<accession>A0ABM5UYM8</accession>
<organism evidence="1 2">
    <name type="scientific">Herbaspirillum hiltneri N3</name>
    <dbReference type="NCBI Taxonomy" id="1262470"/>
    <lineage>
        <taxon>Bacteria</taxon>
        <taxon>Pseudomonadati</taxon>
        <taxon>Pseudomonadota</taxon>
        <taxon>Betaproteobacteria</taxon>
        <taxon>Burkholderiales</taxon>
        <taxon>Oxalobacteraceae</taxon>
        <taxon>Herbaspirillum</taxon>
    </lineage>
</organism>
<sequence>MNLYDNDMTFAHAEPAANGWQGIGGAGEAKGEEMWCRYVSRPPAPVGAMQIALGVDCRE</sequence>